<dbReference type="OrthoDB" id="16289at10239"/>
<proteinExistence type="predicted"/>
<feature type="compositionally biased region" description="Low complexity" evidence="1">
    <location>
        <begin position="52"/>
        <end position="62"/>
    </location>
</feature>
<keyword evidence="2" id="KW-0812">Transmembrane</keyword>
<dbReference type="Proteomes" id="UP000232958">
    <property type="component" value="Segment"/>
</dbReference>
<dbReference type="InterPro" id="IPR008996">
    <property type="entry name" value="IL1/FGF"/>
</dbReference>
<feature type="region of interest" description="Disordered" evidence="1">
    <location>
        <begin position="39"/>
        <end position="64"/>
    </location>
</feature>
<reference evidence="3 6" key="1">
    <citation type="submission" date="2004-09" db="EMBL/GenBank/DDBJ databases">
        <authorList>
            <person name="Ai X.L."/>
            <person name="Wang Z.F."/>
            <person name="Wang B."/>
            <person name="Zhang W."/>
            <person name="Li F."/>
            <person name="Fu J.H."/>
            <person name="Cui C.S."/>
            <person name="Shi Y.H."/>
            <person name="He M."/>
        </authorList>
    </citation>
    <scope>NUCLEOTIDE SEQUENCE [LARGE SCALE GENOMIC DNA]</scope>
</reference>
<evidence type="ECO:0000313" key="4">
    <source>
        <dbReference type="EMBL" id="AHN92182.1"/>
    </source>
</evidence>
<organism evidence="3 6">
    <name type="scientific">Agrotis segetum granulosis virus</name>
    <name type="common">AsGV</name>
    <name type="synonym">Agrotis segetum granulovirus</name>
    <dbReference type="NCBI Taxonomy" id="10464"/>
    <lineage>
        <taxon>Viruses</taxon>
        <taxon>Viruses incertae sedis</taxon>
        <taxon>Naldaviricetes</taxon>
        <taxon>Lefavirales</taxon>
        <taxon>Baculoviridae</taxon>
        <taxon>Betabaculovirus</taxon>
        <taxon>Betabaculovirus agsegetum</taxon>
    </lineage>
</organism>
<protein>
    <submittedName>
        <fullName evidence="4">Fgf-3</fullName>
    </submittedName>
    <submittedName>
        <fullName evidence="3">ORF128</fullName>
    </submittedName>
</protein>
<dbReference type="SUPFAM" id="SSF50353">
    <property type="entry name" value="Cytokine"/>
    <property type="match status" value="1"/>
</dbReference>
<keyword evidence="2" id="KW-0472">Membrane</keyword>
<dbReference type="EMBL" id="KR584663">
    <property type="protein sequence ID" value="AKN63420.1"/>
    <property type="molecule type" value="Genomic_DNA"/>
</dbReference>
<gene>
    <name evidence="3" type="primary">ORF128</name>
    <name evidence="4" type="ORF">AsGV143</name>
    <name evidence="5" type="ORF">AsGV146</name>
    <name evidence="3" type="ORF">AsGVgp128</name>
</gene>
<evidence type="ECO:0000313" key="6">
    <source>
        <dbReference type="Proteomes" id="UP000202635"/>
    </source>
</evidence>
<dbReference type="Gene3D" id="2.80.10.50">
    <property type="match status" value="1"/>
</dbReference>
<evidence type="ECO:0000313" key="7">
    <source>
        <dbReference type="Proteomes" id="UP000232958"/>
    </source>
</evidence>
<accession>Q6QXI8</accession>
<name>Q6QXI8_GVAS</name>
<evidence type="ECO:0000256" key="2">
    <source>
        <dbReference type="SAM" id="Phobius"/>
    </source>
</evidence>
<sequence length="304" mass="34613">MNFVTLYILITLVVFASCLTEGSGDSEIAVDSTKTDSKTKKDFVETGEKRTTTSTTTTTTTTVRPPEKKIISTKIEKDDTSPDLGEKLEATQKMVQLFKKFKNQRVYLDASNSELGMYISYTAKPNRFLNIIQYNINNSEGEDKDRIVLRHEMSLKYICMTHCAHFYMSSKLNQDCIFVWSLVEEEKEYDTIVWKKRINDNLCTINLDYDRFTFLNNAEVYSASIISNKTYPLTNMFDDMNGEICLGDNEMMYSDDSEAAAVAQTAAMNLPLLVVSCTVVIVMVGLVFGLSSYLHYKRKHRSVV</sequence>
<reference evidence="5 7" key="3">
    <citation type="submission" date="2015-05" db="EMBL/GenBank/DDBJ databases">
        <title>Complete Sequence of an Agrotis segetum granulovirus isolate from Europe.</title>
        <authorList>
            <person name="Gueli Alletti G."/>
            <person name="Wennmann J.T."/>
            <person name="Jehle J.A."/>
        </authorList>
    </citation>
    <scope>NUCLEOTIDE SEQUENCE [LARGE SCALE GENOMIC DNA]</scope>
    <source>
        <strain evidence="5 7">DA</strain>
    </source>
</reference>
<evidence type="ECO:0000256" key="1">
    <source>
        <dbReference type="SAM" id="MobiDB-lite"/>
    </source>
</evidence>
<dbReference type="EMBL" id="AY522332">
    <property type="protein sequence ID" value="AAS82610.1"/>
    <property type="molecule type" value="Genomic_DNA"/>
</dbReference>
<reference evidence="4" key="2">
    <citation type="journal article" date="2014" name="Arch. Virol.">
        <title>Complete genome sequence of Agrotis segetum granulovirus Shanghai strain.</title>
        <authorList>
            <person name="Zhang X."/>
            <person name="Liang Z."/>
            <person name="Yin X."/>
            <person name="Wang J."/>
            <person name="Shao X."/>
        </authorList>
    </citation>
    <scope>NUCLEOTIDE SEQUENCE</scope>
    <source>
        <strain evidence="4">L1</strain>
    </source>
</reference>
<keyword evidence="2" id="KW-1133">Transmembrane helix</keyword>
<dbReference type="Proteomes" id="UP000202635">
    <property type="component" value="Genome"/>
</dbReference>
<dbReference type="EMBL" id="KC994902">
    <property type="protein sequence ID" value="AHN92182.1"/>
    <property type="molecule type" value="Genomic_DNA"/>
</dbReference>
<evidence type="ECO:0000313" key="5">
    <source>
        <dbReference type="EMBL" id="AKN63420.1"/>
    </source>
</evidence>
<feature type="transmembrane region" description="Helical" evidence="2">
    <location>
        <begin position="272"/>
        <end position="294"/>
    </location>
</feature>
<organismHost>
    <name type="scientific">Agrotis segetum</name>
    <name type="common">Turnip moth</name>
    <dbReference type="NCBI Taxonomy" id="47767"/>
</organismHost>
<feature type="compositionally biased region" description="Basic and acidic residues" evidence="1">
    <location>
        <begin position="39"/>
        <end position="51"/>
    </location>
</feature>
<keyword evidence="7" id="KW-1185">Reference proteome</keyword>
<evidence type="ECO:0000313" key="3">
    <source>
        <dbReference type="EMBL" id="AAS82610.1"/>
    </source>
</evidence>